<evidence type="ECO:0000313" key="2">
    <source>
        <dbReference type="Proteomes" id="UP001358614"/>
    </source>
</evidence>
<reference evidence="1 2" key="1">
    <citation type="submission" date="2024-01" db="EMBL/GenBank/DDBJ databases">
        <title>Comparative genomics of Cryptococcus and Kwoniella reveals pathogenesis evolution and contrasting modes of karyotype evolution via chromosome fusion or intercentromeric recombination.</title>
        <authorList>
            <person name="Coelho M.A."/>
            <person name="David-Palma M."/>
            <person name="Shea T."/>
            <person name="Bowers K."/>
            <person name="McGinley-Smith S."/>
            <person name="Mohammad A.W."/>
            <person name="Gnirke A."/>
            <person name="Yurkov A.M."/>
            <person name="Nowrousian M."/>
            <person name="Sun S."/>
            <person name="Cuomo C.A."/>
            <person name="Heitman J."/>
        </authorList>
    </citation>
    <scope>NUCLEOTIDE SEQUENCE [LARGE SCALE GENOMIC DNA]</scope>
    <source>
        <strain evidence="1 2">PYCC6329</strain>
    </source>
</reference>
<organism evidence="1 2">
    <name type="scientific">Kwoniella europaea PYCC6329</name>
    <dbReference type="NCBI Taxonomy" id="1423913"/>
    <lineage>
        <taxon>Eukaryota</taxon>
        <taxon>Fungi</taxon>
        <taxon>Dikarya</taxon>
        <taxon>Basidiomycota</taxon>
        <taxon>Agaricomycotina</taxon>
        <taxon>Tremellomycetes</taxon>
        <taxon>Tremellales</taxon>
        <taxon>Cryptococcaceae</taxon>
        <taxon>Kwoniella</taxon>
    </lineage>
</organism>
<dbReference type="Proteomes" id="UP001358614">
    <property type="component" value="Chromosome 3"/>
</dbReference>
<dbReference type="EMBL" id="CP144091">
    <property type="protein sequence ID" value="WWD10321.1"/>
    <property type="molecule type" value="Genomic_DNA"/>
</dbReference>
<dbReference type="RefSeq" id="XP_066088288.1">
    <property type="nucleotide sequence ID" value="XM_066232191.1"/>
</dbReference>
<gene>
    <name evidence="1" type="ORF">V865_008456</name>
</gene>
<proteinExistence type="predicted"/>
<evidence type="ECO:0000313" key="1">
    <source>
        <dbReference type="EMBL" id="WWD10321.1"/>
    </source>
</evidence>
<dbReference type="GeneID" id="91107257"/>
<keyword evidence="2" id="KW-1185">Reference proteome</keyword>
<name>A0AAX4KVD3_9TREE</name>
<protein>
    <submittedName>
        <fullName evidence="1">Uncharacterized protein</fullName>
    </submittedName>
</protein>
<dbReference type="AlphaFoldDB" id="A0AAX4KVD3"/>
<accession>A0AAX4KVD3</accession>
<dbReference type="KEGG" id="ker:91107257"/>
<sequence length="70" mass="7981">MTSAYTTLKVRGDQFPLGDLERLLSDEIDEQLEGKSVTANSGKHIVLTKDWQWSTDEKETAEKIAEQLVW</sequence>